<dbReference type="PANTHER" id="PTHR43080:SF2">
    <property type="entry name" value="CBS DOMAIN-CONTAINING PROTEIN"/>
    <property type="match status" value="1"/>
</dbReference>
<dbReference type="EMBL" id="VHSG01000013">
    <property type="protein sequence ID" value="TQV78275.1"/>
    <property type="molecule type" value="Genomic_DNA"/>
</dbReference>
<evidence type="ECO:0000256" key="1">
    <source>
        <dbReference type="ARBA" id="ARBA00023122"/>
    </source>
</evidence>
<feature type="domain" description="CBS" evidence="3">
    <location>
        <begin position="10"/>
        <end position="69"/>
    </location>
</feature>
<name>A0A545TM01_9GAMM</name>
<protein>
    <submittedName>
        <fullName evidence="4">CBS domain-containing protein</fullName>
    </submittedName>
</protein>
<keyword evidence="1 2" id="KW-0129">CBS domain</keyword>
<dbReference type="Proteomes" id="UP000319732">
    <property type="component" value="Unassembled WGS sequence"/>
</dbReference>
<dbReference type="Pfam" id="PF00571">
    <property type="entry name" value="CBS"/>
    <property type="match status" value="2"/>
</dbReference>
<accession>A0A545TM01</accession>
<feature type="domain" description="CBS" evidence="3">
    <location>
        <begin position="77"/>
        <end position="133"/>
    </location>
</feature>
<keyword evidence="5" id="KW-1185">Reference proteome</keyword>
<dbReference type="Gene3D" id="3.10.580.10">
    <property type="entry name" value="CBS-domain"/>
    <property type="match status" value="1"/>
</dbReference>
<dbReference type="PROSITE" id="PS51371">
    <property type="entry name" value="CBS"/>
    <property type="match status" value="2"/>
</dbReference>
<dbReference type="InterPro" id="IPR046342">
    <property type="entry name" value="CBS_dom_sf"/>
</dbReference>
<comment type="caution">
    <text evidence="4">The sequence shown here is derived from an EMBL/GenBank/DDBJ whole genome shotgun (WGS) entry which is preliminary data.</text>
</comment>
<evidence type="ECO:0000313" key="4">
    <source>
        <dbReference type="EMBL" id="TQV78275.1"/>
    </source>
</evidence>
<dbReference type="SMART" id="SM00116">
    <property type="entry name" value="CBS"/>
    <property type="match status" value="2"/>
</dbReference>
<evidence type="ECO:0000313" key="5">
    <source>
        <dbReference type="Proteomes" id="UP000319732"/>
    </source>
</evidence>
<dbReference type="InterPro" id="IPR044729">
    <property type="entry name" value="CBS_bac"/>
</dbReference>
<dbReference type="OrthoDB" id="9790355at2"/>
<proteinExistence type="predicted"/>
<dbReference type="InterPro" id="IPR051257">
    <property type="entry name" value="Diverse_CBS-Domain"/>
</dbReference>
<dbReference type="CDD" id="cd04629">
    <property type="entry name" value="CBS_pair_bac"/>
    <property type="match status" value="1"/>
</dbReference>
<gene>
    <name evidence="4" type="ORF">FKG94_14525</name>
</gene>
<reference evidence="4 5" key="1">
    <citation type="submission" date="2019-06" db="EMBL/GenBank/DDBJ databases">
        <title>Whole genome sequence for Cellvibrionaceae sp. R142.</title>
        <authorList>
            <person name="Wang G."/>
        </authorList>
    </citation>
    <scope>NUCLEOTIDE SEQUENCE [LARGE SCALE GENOMIC DNA]</scope>
    <source>
        <strain evidence="4 5">R142</strain>
    </source>
</reference>
<dbReference type="AlphaFoldDB" id="A0A545TM01"/>
<dbReference type="InterPro" id="IPR000644">
    <property type="entry name" value="CBS_dom"/>
</dbReference>
<dbReference type="SUPFAM" id="SSF54631">
    <property type="entry name" value="CBS-domain pair"/>
    <property type="match status" value="1"/>
</dbReference>
<sequence>MHSILVKDFMDYDPHAIPVTANVRDVVKSLLKAGIIGAPVIDENEKVVGFVSEQDCIKEMLNDVFYCEEPPVVTTVMRTDVLTVTPDTSIVEIAETMLQSKPKNYPVVDDGKLVGLINRSLILKALLANDDDCYIHH</sequence>
<dbReference type="RefSeq" id="WP_142905055.1">
    <property type="nucleotide sequence ID" value="NZ_ML660094.1"/>
</dbReference>
<organism evidence="4 5">
    <name type="scientific">Exilibacterium tricleocarpae</name>
    <dbReference type="NCBI Taxonomy" id="2591008"/>
    <lineage>
        <taxon>Bacteria</taxon>
        <taxon>Pseudomonadati</taxon>
        <taxon>Pseudomonadota</taxon>
        <taxon>Gammaproteobacteria</taxon>
        <taxon>Cellvibrionales</taxon>
        <taxon>Cellvibrionaceae</taxon>
        <taxon>Exilibacterium</taxon>
    </lineage>
</organism>
<evidence type="ECO:0000259" key="3">
    <source>
        <dbReference type="PROSITE" id="PS51371"/>
    </source>
</evidence>
<dbReference type="PANTHER" id="PTHR43080">
    <property type="entry name" value="CBS DOMAIN-CONTAINING PROTEIN CBSX3, MITOCHONDRIAL"/>
    <property type="match status" value="1"/>
</dbReference>
<evidence type="ECO:0000256" key="2">
    <source>
        <dbReference type="PROSITE-ProRule" id="PRU00703"/>
    </source>
</evidence>